<feature type="transmembrane region" description="Helical" evidence="7">
    <location>
        <begin position="423"/>
        <end position="441"/>
    </location>
</feature>
<comment type="subcellular location">
    <subcellularLocation>
        <location evidence="1 7">Cell membrane</location>
        <topology evidence="1 7">Multi-pass membrane protein</topology>
    </subcellularLocation>
</comment>
<keyword evidence="5 7" id="KW-1133">Transmembrane helix</keyword>
<gene>
    <name evidence="9" type="ORF">SAMN05421507_13539</name>
</gene>
<dbReference type="GO" id="GO:0055085">
    <property type="term" value="P:transmembrane transport"/>
    <property type="evidence" value="ECO:0007669"/>
    <property type="project" value="InterPro"/>
</dbReference>
<feature type="transmembrane region" description="Helical" evidence="7">
    <location>
        <begin position="239"/>
        <end position="261"/>
    </location>
</feature>
<keyword evidence="2 7" id="KW-0813">Transport</keyword>
<dbReference type="PANTHER" id="PTHR43386">
    <property type="entry name" value="OLIGOPEPTIDE TRANSPORT SYSTEM PERMEASE PROTEIN APPC"/>
    <property type="match status" value="1"/>
</dbReference>
<evidence type="ECO:0000256" key="1">
    <source>
        <dbReference type="ARBA" id="ARBA00004651"/>
    </source>
</evidence>
<comment type="similarity">
    <text evidence="7">Belongs to the binding-protein-dependent transport system permease family.</text>
</comment>
<feature type="transmembrane region" description="Helical" evidence="7">
    <location>
        <begin position="548"/>
        <end position="573"/>
    </location>
</feature>
<evidence type="ECO:0000256" key="6">
    <source>
        <dbReference type="ARBA" id="ARBA00023136"/>
    </source>
</evidence>
<accession>A0A1H0X551</accession>
<dbReference type="GO" id="GO:0005886">
    <property type="term" value="C:plasma membrane"/>
    <property type="evidence" value="ECO:0007669"/>
    <property type="project" value="UniProtKB-SubCell"/>
</dbReference>
<dbReference type="AlphaFoldDB" id="A0A1H0X551"/>
<dbReference type="Pfam" id="PF00528">
    <property type="entry name" value="BPD_transp_1"/>
    <property type="match status" value="2"/>
</dbReference>
<dbReference type="Gene3D" id="1.10.3720.10">
    <property type="entry name" value="MetI-like"/>
    <property type="match status" value="1"/>
</dbReference>
<dbReference type="InterPro" id="IPR000515">
    <property type="entry name" value="MetI-like"/>
</dbReference>
<dbReference type="CDD" id="cd06261">
    <property type="entry name" value="TM_PBP2"/>
    <property type="match status" value="1"/>
</dbReference>
<evidence type="ECO:0000313" key="9">
    <source>
        <dbReference type="EMBL" id="SDP98071.1"/>
    </source>
</evidence>
<dbReference type="SUPFAM" id="SSF161098">
    <property type="entry name" value="MetI-like"/>
    <property type="match status" value="1"/>
</dbReference>
<dbReference type="PANTHER" id="PTHR43386:SF1">
    <property type="entry name" value="D,D-DIPEPTIDE TRANSPORT SYSTEM PERMEASE PROTEIN DDPC-RELATED"/>
    <property type="match status" value="1"/>
</dbReference>
<keyword evidence="6 7" id="KW-0472">Membrane</keyword>
<protein>
    <submittedName>
        <fullName evidence="9">Peptide/nickel transport system permease protein</fullName>
    </submittedName>
</protein>
<evidence type="ECO:0000256" key="4">
    <source>
        <dbReference type="ARBA" id="ARBA00022692"/>
    </source>
</evidence>
<keyword evidence="3" id="KW-1003">Cell membrane</keyword>
<feature type="transmembrane region" description="Helical" evidence="7">
    <location>
        <begin position="281"/>
        <end position="303"/>
    </location>
</feature>
<evidence type="ECO:0000256" key="5">
    <source>
        <dbReference type="ARBA" id="ARBA00022989"/>
    </source>
</evidence>
<dbReference type="OrthoDB" id="8480309at2"/>
<evidence type="ECO:0000256" key="7">
    <source>
        <dbReference type="RuleBase" id="RU363032"/>
    </source>
</evidence>
<evidence type="ECO:0000256" key="2">
    <source>
        <dbReference type="ARBA" id="ARBA00022448"/>
    </source>
</evidence>
<keyword evidence="10" id="KW-1185">Reference proteome</keyword>
<sequence length="598" mass="60648">MAESPRGRAGAVLSRISALALITVVVGLLPWLSGRDPALSVLRARSAEQEPTPEALEAVRRQLGLDAGPVEVFGRWAAGLLRGDLGRSWTSGAEVLPAVLSGLGVSLTLMGAAIVVALLVSTALCVPGLLRGARGDATGAAGGAGAALAALPEFLLAAVLLVTLSVWLGWFPPYGWQGPQHLVLPALALGIPAGAVLGTLFADALPAVFREPWVGVWRSWGCGRSVLVRGVLWRALPPLLPQAGLVVVGLTGGAVAVEAVFAVPGIGRTALGAARAQDVPVLQACVLALVLLGLAAGAVVGLVRRRMLGPALRDASLSLPAIVHWRPNRWHVAVPATSAALTAVVIGWGLLRDPLRIDTAARLASPSWAHPLGTDGLGRDVLARLAHGAPATIGVAVAVCACSCIAALAIGFLPGVARGAAEAANAMPPVIAGILVAAVLGPGTSGASLAVALVSWPALAAHAGALVEQTRASTHITAHRALGATPTWIELRHVLPAVAGPVARNAVLRLPGIALALASLGFLGLGTQPPAPEWGLVLAESLPYVERAPFAALSPALMLLLIAVVTMSSSALLSSRGWRVPGRLRGSRPSRALPLPVA</sequence>
<feature type="transmembrane region" description="Helical" evidence="7">
    <location>
        <begin position="107"/>
        <end position="130"/>
    </location>
</feature>
<proteinExistence type="inferred from homology"/>
<dbReference type="Proteomes" id="UP000199691">
    <property type="component" value="Unassembled WGS sequence"/>
</dbReference>
<evidence type="ECO:0000259" key="8">
    <source>
        <dbReference type="PROSITE" id="PS50928"/>
    </source>
</evidence>
<dbReference type="InterPro" id="IPR035906">
    <property type="entry name" value="MetI-like_sf"/>
</dbReference>
<organism evidence="9 10">
    <name type="scientific">Lentzea jiangxiensis</name>
    <dbReference type="NCBI Taxonomy" id="641025"/>
    <lineage>
        <taxon>Bacteria</taxon>
        <taxon>Bacillati</taxon>
        <taxon>Actinomycetota</taxon>
        <taxon>Actinomycetes</taxon>
        <taxon>Pseudonocardiales</taxon>
        <taxon>Pseudonocardiaceae</taxon>
        <taxon>Lentzea</taxon>
    </lineage>
</organism>
<name>A0A1H0X551_9PSEU</name>
<feature type="transmembrane region" description="Helical" evidence="7">
    <location>
        <begin position="506"/>
        <end position="528"/>
    </location>
</feature>
<keyword evidence="4 7" id="KW-0812">Transmembrane</keyword>
<feature type="transmembrane region" description="Helical" evidence="7">
    <location>
        <begin position="12"/>
        <end position="32"/>
    </location>
</feature>
<feature type="transmembrane region" description="Helical" evidence="7">
    <location>
        <begin position="142"/>
        <end position="170"/>
    </location>
</feature>
<feature type="transmembrane region" description="Helical" evidence="7">
    <location>
        <begin position="391"/>
        <end position="416"/>
    </location>
</feature>
<dbReference type="PROSITE" id="PS50928">
    <property type="entry name" value="ABC_TM1"/>
    <property type="match status" value="1"/>
</dbReference>
<dbReference type="EMBL" id="FNIX01000035">
    <property type="protein sequence ID" value="SDP98071.1"/>
    <property type="molecule type" value="Genomic_DNA"/>
</dbReference>
<evidence type="ECO:0000256" key="3">
    <source>
        <dbReference type="ARBA" id="ARBA00022475"/>
    </source>
</evidence>
<evidence type="ECO:0000313" key="10">
    <source>
        <dbReference type="Proteomes" id="UP000199691"/>
    </source>
</evidence>
<feature type="domain" description="ABC transmembrane type-1" evidence="8">
    <location>
        <begin position="385"/>
        <end position="571"/>
    </location>
</feature>
<reference evidence="10" key="1">
    <citation type="submission" date="2016-10" db="EMBL/GenBank/DDBJ databases">
        <authorList>
            <person name="Varghese N."/>
            <person name="Submissions S."/>
        </authorList>
    </citation>
    <scope>NUCLEOTIDE SEQUENCE [LARGE SCALE GENOMIC DNA]</scope>
    <source>
        <strain evidence="10">CGMCC 4.6609</strain>
    </source>
</reference>
<dbReference type="STRING" id="641025.SAMN05421507_13539"/>
<dbReference type="InterPro" id="IPR050366">
    <property type="entry name" value="BP-dependent_transpt_permease"/>
</dbReference>
<feature type="transmembrane region" description="Helical" evidence="7">
    <location>
        <begin position="182"/>
        <end position="202"/>
    </location>
</feature>
<dbReference type="RefSeq" id="WP_090105396.1">
    <property type="nucleotide sequence ID" value="NZ_FNIX01000035.1"/>
</dbReference>